<dbReference type="PANTHER" id="PTHR13847">
    <property type="entry name" value="SARCOSINE DEHYDROGENASE-RELATED"/>
    <property type="match status" value="1"/>
</dbReference>
<dbReference type="Gene3D" id="3.50.50.60">
    <property type="entry name" value="FAD/NAD(P)-binding domain"/>
    <property type="match status" value="2"/>
</dbReference>
<dbReference type="GO" id="GO:0005737">
    <property type="term" value="C:cytoplasm"/>
    <property type="evidence" value="ECO:0007669"/>
    <property type="project" value="TreeGrafter"/>
</dbReference>
<comment type="caution">
    <text evidence="5">The sequence shown here is derived from an EMBL/GenBank/DDBJ whole genome shotgun (WGS) entry which is preliminary data.</text>
</comment>
<feature type="domain" description="FAD dependent oxidoreductase" evidence="4">
    <location>
        <begin position="62"/>
        <end position="456"/>
    </location>
</feature>
<dbReference type="InterPro" id="IPR006076">
    <property type="entry name" value="FAD-dep_OxRdtase"/>
</dbReference>
<dbReference type="SUPFAM" id="SSF54373">
    <property type="entry name" value="FAD-linked reductases, C-terminal domain"/>
    <property type="match status" value="1"/>
</dbReference>
<gene>
    <name evidence="5" type="ORF">H3H36_03995</name>
</gene>
<organism evidence="5 6">
    <name type="scientific">Rugamonas fusca</name>
    <dbReference type="NCBI Taxonomy" id="2758568"/>
    <lineage>
        <taxon>Bacteria</taxon>
        <taxon>Pseudomonadati</taxon>
        <taxon>Pseudomonadota</taxon>
        <taxon>Betaproteobacteria</taxon>
        <taxon>Burkholderiales</taxon>
        <taxon>Oxalobacteraceae</taxon>
        <taxon>Telluria group</taxon>
        <taxon>Rugamonas</taxon>
    </lineage>
</organism>
<evidence type="ECO:0000256" key="3">
    <source>
        <dbReference type="SAM" id="MobiDB-lite"/>
    </source>
</evidence>
<evidence type="ECO:0000313" key="5">
    <source>
        <dbReference type="EMBL" id="MBA5604521.1"/>
    </source>
</evidence>
<evidence type="ECO:0000313" key="6">
    <source>
        <dbReference type="Proteomes" id="UP000566711"/>
    </source>
</evidence>
<feature type="compositionally biased region" description="Polar residues" evidence="3">
    <location>
        <begin position="1"/>
        <end position="16"/>
    </location>
</feature>
<dbReference type="GO" id="GO:0055130">
    <property type="term" value="P:D-alanine catabolic process"/>
    <property type="evidence" value="ECO:0007669"/>
    <property type="project" value="TreeGrafter"/>
</dbReference>
<evidence type="ECO:0000259" key="4">
    <source>
        <dbReference type="Pfam" id="PF01266"/>
    </source>
</evidence>
<evidence type="ECO:0000256" key="1">
    <source>
        <dbReference type="ARBA" id="ARBA00009410"/>
    </source>
</evidence>
<feature type="region of interest" description="Disordered" evidence="3">
    <location>
        <begin position="1"/>
        <end position="33"/>
    </location>
</feature>
<dbReference type="EMBL" id="JACEZS010000002">
    <property type="protein sequence ID" value="MBA5604521.1"/>
    <property type="molecule type" value="Genomic_DNA"/>
</dbReference>
<name>A0A7W2I5K1_9BURK</name>
<proteinExistence type="inferred from homology"/>
<dbReference type="Proteomes" id="UP000566711">
    <property type="component" value="Unassembled WGS sequence"/>
</dbReference>
<sequence>MAKSATRSSIFSTGQASRPRKPLSRGPASGTVCAHHRHRTLRATRTVPASRRAPSSHIMTTIAVIGGGITGVTTAYALARRGYQVTVFERHRYAAMETSYANGGQLSACHAEVWNHWGTIAKALKWMLRGDAPLLLNPRPSWHKLSWFAQFIAAMPRYERNTIALAQLAIAARDHLFAWAEEEGIAFDHRRAGILHIYRDRASFEHAAAVSRLLARGGLERRAVTPEEMRAIEPALAGRYYGGYYTESDSTGDIHLYTTGLARAAARLGVEFRYEQDVRAVATDGATALVTVQQDGEGRTSDYDGVVICAGTASRALAAMLGDRVNVYPVKGYSITLRLDDAASQAAAPAVSLLDDATKLVSSRLGEDRLRVAGTAEFNGFNRDIRADRIAPLVDWVRQCFPGVSTREVTPWAGLRPMMPDLMPRVGRGKAPCVFYNTGHGHLGWTLSAATADMVAGVIGEALGAPRENAQQYGT</sequence>
<dbReference type="AlphaFoldDB" id="A0A7W2I5K1"/>
<dbReference type="RefSeq" id="WP_182214327.1">
    <property type="nucleotide sequence ID" value="NZ_JACEZS010000002.1"/>
</dbReference>
<dbReference type="Gene3D" id="3.30.9.10">
    <property type="entry name" value="D-Amino Acid Oxidase, subunit A, domain 2"/>
    <property type="match status" value="1"/>
</dbReference>
<dbReference type="SUPFAM" id="SSF51905">
    <property type="entry name" value="FAD/NAD(P)-binding domain"/>
    <property type="match status" value="1"/>
</dbReference>
<dbReference type="GO" id="GO:0005886">
    <property type="term" value="C:plasma membrane"/>
    <property type="evidence" value="ECO:0007669"/>
    <property type="project" value="TreeGrafter"/>
</dbReference>
<reference evidence="5 6" key="1">
    <citation type="submission" date="2020-07" db="EMBL/GenBank/DDBJ databases">
        <title>Novel species isolated from subtropical streams in China.</title>
        <authorList>
            <person name="Lu H."/>
        </authorList>
    </citation>
    <scope>NUCLEOTIDE SEQUENCE [LARGE SCALE GENOMIC DNA]</scope>
    <source>
        <strain evidence="5 6">FT3S</strain>
    </source>
</reference>
<accession>A0A7W2I5K1</accession>
<dbReference type="InterPro" id="IPR036188">
    <property type="entry name" value="FAD/NAD-bd_sf"/>
</dbReference>
<dbReference type="Pfam" id="PF01266">
    <property type="entry name" value="DAO"/>
    <property type="match status" value="1"/>
</dbReference>
<evidence type="ECO:0000256" key="2">
    <source>
        <dbReference type="ARBA" id="ARBA00023002"/>
    </source>
</evidence>
<comment type="similarity">
    <text evidence="1">Belongs to the DadA oxidoreductase family.</text>
</comment>
<protein>
    <submittedName>
        <fullName evidence="5">D-amino acid dehydrogenase</fullName>
    </submittedName>
</protein>
<keyword evidence="6" id="KW-1185">Reference proteome</keyword>
<dbReference type="GO" id="GO:0008718">
    <property type="term" value="F:D-amino-acid dehydrogenase activity"/>
    <property type="evidence" value="ECO:0007669"/>
    <property type="project" value="TreeGrafter"/>
</dbReference>
<keyword evidence="2" id="KW-0560">Oxidoreductase</keyword>
<dbReference type="NCBIfam" id="NF009074">
    <property type="entry name" value="PRK12409.1"/>
    <property type="match status" value="1"/>
</dbReference>
<dbReference type="PANTHER" id="PTHR13847:SF280">
    <property type="entry name" value="D-AMINO ACID DEHYDROGENASE"/>
    <property type="match status" value="1"/>
</dbReference>